<dbReference type="Proteomes" id="UP001501207">
    <property type="component" value="Unassembled WGS sequence"/>
</dbReference>
<dbReference type="PANTHER" id="PTHR30273">
    <property type="entry name" value="PERIPLASMIC SIGNAL SENSOR AND SIGMA FACTOR ACTIVATOR FECR-RELATED"/>
    <property type="match status" value="1"/>
</dbReference>
<keyword evidence="1" id="KW-0812">Transmembrane</keyword>
<evidence type="ECO:0000259" key="3">
    <source>
        <dbReference type="Pfam" id="PF16344"/>
    </source>
</evidence>
<protein>
    <recommendedName>
        <fullName evidence="6">FecR family protein</fullName>
    </recommendedName>
</protein>
<gene>
    <name evidence="4" type="ORF">GCM10023143_10350</name>
</gene>
<dbReference type="InterPro" id="IPR006860">
    <property type="entry name" value="FecR"/>
</dbReference>
<reference evidence="5" key="1">
    <citation type="journal article" date="2019" name="Int. J. Syst. Evol. Microbiol.">
        <title>The Global Catalogue of Microorganisms (GCM) 10K type strain sequencing project: providing services to taxonomists for standard genome sequencing and annotation.</title>
        <authorList>
            <consortium name="The Broad Institute Genomics Platform"/>
            <consortium name="The Broad Institute Genome Sequencing Center for Infectious Disease"/>
            <person name="Wu L."/>
            <person name="Ma J."/>
        </authorList>
    </citation>
    <scope>NUCLEOTIDE SEQUENCE [LARGE SCALE GENOMIC DNA]</scope>
    <source>
        <strain evidence="5">JCM 17664</strain>
    </source>
</reference>
<dbReference type="InterPro" id="IPR032508">
    <property type="entry name" value="FecR_C"/>
</dbReference>
<keyword evidence="1" id="KW-0472">Membrane</keyword>
<dbReference type="InterPro" id="IPR012373">
    <property type="entry name" value="Ferrdict_sens_TM"/>
</dbReference>
<evidence type="ECO:0000259" key="2">
    <source>
        <dbReference type="Pfam" id="PF04773"/>
    </source>
</evidence>
<organism evidence="4 5">
    <name type="scientific">Compostibacter hankyongensis</name>
    <dbReference type="NCBI Taxonomy" id="1007089"/>
    <lineage>
        <taxon>Bacteria</taxon>
        <taxon>Pseudomonadati</taxon>
        <taxon>Bacteroidota</taxon>
        <taxon>Chitinophagia</taxon>
        <taxon>Chitinophagales</taxon>
        <taxon>Chitinophagaceae</taxon>
        <taxon>Compostibacter</taxon>
    </lineage>
</organism>
<proteinExistence type="predicted"/>
<feature type="domain" description="FecR protein" evidence="2">
    <location>
        <begin position="193"/>
        <end position="288"/>
    </location>
</feature>
<accession>A0ABP8FJG9</accession>
<feature type="transmembrane region" description="Helical" evidence="1">
    <location>
        <begin position="90"/>
        <end position="111"/>
    </location>
</feature>
<evidence type="ECO:0000313" key="4">
    <source>
        <dbReference type="EMBL" id="GAA4305219.1"/>
    </source>
</evidence>
<name>A0ABP8FJG9_9BACT</name>
<comment type="caution">
    <text evidence="4">The sequence shown here is derived from an EMBL/GenBank/DDBJ whole genome shotgun (WGS) entry which is preliminary data.</text>
</comment>
<dbReference type="EMBL" id="BAABFN010000002">
    <property type="protein sequence ID" value="GAA4305219.1"/>
    <property type="molecule type" value="Genomic_DNA"/>
</dbReference>
<dbReference type="RefSeq" id="WP_344976524.1">
    <property type="nucleotide sequence ID" value="NZ_BAABFN010000002.1"/>
</dbReference>
<dbReference type="PANTHER" id="PTHR30273:SF2">
    <property type="entry name" value="PROTEIN FECR"/>
    <property type="match status" value="1"/>
</dbReference>
<dbReference type="Pfam" id="PF04773">
    <property type="entry name" value="FecR"/>
    <property type="match status" value="1"/>
</dbReference>
<keyword evidence="1" id="KW-1133">Transmembrane helix</keyword>
<sequence length="397" mass="43533">MRILNDNRLSDLFHKYIEGSASREELRELFDHIRESGQDDLLREQIIALFRQGHTQEDADGVDWEAMLARITGDAASPVKKPLIRKIAKWASVAAAVLVVIAGATIAFIYLRGAGPIAGPVASIRDTTGKDILPGGNKAVLTLANGATILLDSAGNGTLARQGGSRVVKVKSGQLAYNTGKERQAPEGNTFNTLTVPRGGQYQLILPDGTKVWLNAASSLRYPVAFTGKERKVELSGEAYFEVVHKTERPFRIQVGKEMIEDLGTHFNVHAYTEEPLMKTTLLEGSVKVGNTILKPGEQASVDKGGRITVLKDQDVNDAVAWKNGFFAFQNDNLQTVMRELARWYNVSIVYQPGAGNQQQFSGRIDRSLTLTQVLNGLAQTKAHFRIEADRKVVILP</sequence>
<evidence type="ECO:0000313" key="5">
    <source>
        <dbReference type="Proteomes" id="UP001501207"/>
    </source>
</evidence>
<dbReference type="Pfam" id="PF16344">
    <property type="entry name" value="FecR_C"/>
    <property type="match status" value="1"/>
</dbReference>
<dbReference type="Gene3D" id="3.55.50.30">
    <property type="match status" value="1"/>
</dbReference>
<dbReference type="Gene3D" id="2.60.120.1440">
    <property type="match status" value="1"/>
</dbReference>
<keyword evidence="5" id="KW-1185">Reference proteome</keyword>
<evidence type="ECO:0008006" key="6">
    <source>
        <dbReference type="Google" id="ProtNLM"/>
    </source>
</evidence>
<evidence type="ECO:0000256" key="1">
    <source>
        <dbReference type="SAM" id="Phobius"/>
    </source>
</evidence>
<feature type="domain" description="Protein FecR C-terminal" evidence="3">
    <location>
        <begin position="327"/>
        <end position="391"/>
    </location>
</feature>